<evidence type="ECO:0000313" key="1">
    <source>
        <dbReference type="EMBL" id="RLO10510.1"/>
    </source>
</evidence>
<organism evidence="1 2">
    <name type="scientific">Aphanomyces astaci</name>
    <name type="common">Crayfish plague agent</name>
    <dbReference type="NCBI Taxonomy" id="112090"/>
    <lineage>
        <taxon>Eukaryota</taxon>
        <taxon>Sar</taxon>
        <taxon>Stramenopiles</taxon>
        <taxon>Oomycota</taxon>
        <taxon>Saprolegniomycetes</taxon>
        <taxon>Saprolegniales</taxon>
        <taxon>Verrucalvaceae</taxon>
        <taxon>Aphanomyces</taxon>
    </lineage>
</organism>
<gene>
    <name evidence="1" type="ORF">DYB28_005449</name>
</gene>
<dbReference type="AlphaFoldDB" id="A0A9X8HEC1"/>
<dbReference type="EMBL" id="QUTI01017845">
    <property type="protein sequence ID" value="RLO10510.1"/>
    <property type="molecule type" value="Genomic_DNA"/>
</dbReference>
<reference evidence="1 2" key="1">
    <citation type="journal article" date="2018" name="J. Invertebr. Pathol.">
        <title>New genotyping method for the causative agent of crayfish plague (Aphanomyces astaci) based on whole genome data.</title>
        <authorList>
            <person name="Minardi D."/>
            <person name="Studholme D.J."/>
            <person name="van der Giezen M."/>
            <person name="Pretto T."/>
            <person name="Oidtmann B."/>
        </authorList>
    </citation>
    <scope>NUCLEOTIDE SEQUENCE [LARGE SCALE GENOMIC DNA]</scope>
    <source>
        <strain evidence="1 2">KB13</strain>
    </source>
</reference>
<protein>
    <submittedName>
        <fullName evidence="1">Uncharacterized protein</fullName>
    </submittedName>
</protein>
<accession>A0A9X8HEC1</accession>
<evidence type="ECO:0000313" key="2">
    <source>
        <dbReference type="Proteomes" id="UP000275652"/>
    </source>
</evidence>
<comment type="caution">
    <text evidence="1">The sequence shown here is derived from an EMBL/GenBank/DDBJ whole genome shotgun (WGS) entry which is preliminary data.</text>
</comment>
<name>A0A9X8HEC1_APHAT</name>
<sequence>MGREFASAVMSALHVPQWSPTSRNVQGDFSPLSGKWARLSLQCRTQPQHHPSWLYRLLTDVASRTWSIDDRGDEMLVCKPPTDQHVAKTPMEKLMFPADWHVESSSIDTYARAAAE</sequence>
<dbReference type="Proteomes" id="UP000275652">
    <property type="component" value="Unassembled WGS sequence"/>
</dbReference>
<proteinExistence type="predicted"/>